<evidence type="ECO:0000259" key="1">
    <source>
        <dbReference type="Pfam" id="PF02663"/>
    </source>
</evidence>
<evidence type="ECO:0000313" key="3">
    <source>
        <dbReference type="Proteomes" id="UP001060414"/>
    </source>
</evidence>
<dbReference type="PANTHER" id="PTHR39418">
    <property type="entry name" value="DEHYDROGENASE-RELATED"/>
    <property type="match status" value="1"/>
</dbReference>
<dbReference type="Proteomes" id="UP001060414">
    <property type="component" value="Chromosome"/>
</dbReference>
<name>A0ABY5ZI96_9BACT</name>
<feature type="domain" description="Formylmethanofuran dehydrogenase subunit E" evidence="1">
    <location>
        <begin position="17"/>
        <end position="150"/>
    </location>
</feature>
<evidence type="ECO:0000313" key="2">
    <source>
        <dbReference type="EMBL" id="UWZ78841.1"/>
    </source>
</evidence>
<organism evidence="2 3">
    <name type="scientific">Geoalkalibacter halelectricus</name>
    <dbReference type="NCBI Taxonomy" id="2847045"/>
    <lineage>
        <taxon>Bacteria</taxon>
        <taxon>Pseudomonadati</taxon>
        <taxon>Thermodesulfobacteriota</taxon>
        <taxon>Desulfuromonadia</taxon>
        <taxon>Desulfuromonadales</taxon>
        <taxon>Geoalkalibacteraceae</taxon>
        <taxon>Geoalkalibacter</taxon>
    </lineage>
</organism>
<protein>
    <submittedName>
        <fullName evidence="2">Formylmethanofuran dehydrogenase subunit E family protein</fullName>
    </submittedName>
</protein>
<reference evidence="2" key="1">
    <citation type="journal article" date="2022" name="Environ. Microbiol.">
        <title>Geoalkalibacter halelectricus SAP #1 sp. nov. possessing extracellular electron transfer and mineral#reducing capabilities from a haloalkaline environment.</title>
        <authorList>
            <person name="Yadav S."/>
            <person name="Singh R."/>
            <person name="Sundharam S.S."/>
            <person name="Chaudhary S."/>
            <person name="Krishnamurthi S."/>
            <person name="Patil S.A."/>
        </authorList>
    </citation>
    <scope>NUCLEOTIDE SEQUENCE</scope>
    <source>
        <strain evidence="2">SAP-1</strain>
    </source>
</reference>
<dbReference type="PANTHER" id="PTHR39418:SF1">
    <property type="entry name" value="DEHYDROGENASE"/>
    <property type="match status" value="1"/>
</dbReference>
<gene>
    <name evidence="2" type="ORF">L9S41_14300</name>
</gene>
<sequence length="167" mass="18218">MSVLAPAQLFDAIRRQHGHYCPMSTLGGRMGFAARRHLGAAPLRAICLVRSCAVDGIAVATGCREGDGSLRVSEQGRHALLVGPVTGGPALCVALSAAAVDLAWQYRRLDEALERERPRLAAPELEQRLAQKARFLDELLVRLRTLPEAELLEIYPIDDTCLRESHA</sequence>
<dbReference type="Gene3D" id="3.30.1330.130">
    <property type="match status" value="1"/>
</dbReference>
<dbReference type="Pfam" id="PF02663">
    <property type="entry name" value="FmdE"/>
    <property type="match status" value="1"/>
</dbReference>
<dbReference type="SUPFAM" id="SSF143555">
    <property type="entry name" value="FwdE-like"/>
    <property type="match status" value="1"/>
</dbReference>
<keyword evidence="3" id="KW-1185">Reference proteome</keyword>
<dbReference type="InterPro" id="IPR003814">
    <property type="entry name" value="FmdEsu_dom"/>
</dbReference>
<proteinExistence type="predicted"/>
<dbReference type="InterPro" id="IPR053194">
    <property type="entry name" value="tRNA_methyltr_O"/>
</dbReference>
<dbReference type="RefSeq" id="WP_260747201.1">
    <property type="nucleotide sequence ID" value="NZ_CP092109.1"/>
</dbReference>
<dbReference type="EMBL" id="CP092109">
    <property type="protein sequence ID" value="UWZ78841.1"/>
    <property type="molecule type" value="Genomic_DNA"/>
</dbReference>
<accession>A0ABY5ZI96</accession>